<comment type="caution">
    <text evidence="2">The sequence shown here is derived from an EMBL/GenBank/DDBJ whole genome shotgun (WGS) entry which is preliminary data.</text>
</comment>
<gene>
    <name evidence="2" type="ORF">C6Y45_12470</name>
</gene>
<evidence type="ECO:0000313" key="2">
    <source>
        <dbReference type="EMBL" id="PTL38212.1"/>
    </source>
</evidence>
<reference evidence="2 3" key="1">
    <citation type="submission" date="2018-03" db="EMBL/GenBank/DDBJ databases">
        <title>Alkalicoccus saliphilus sp. nov., isolated from a mineral pool.</title>
        <authorList>
            <person name="Zhao B."/>
        </authorList>
    </citation>
    <scope>NUCLEOTIDE SEQUENCE [LARGE SCALE GENOMIC DNA]</scope>
    <source>
        <strain evidence="2 3">6AG</strain>
    </source>
</reference>
<keyword evidence="3" id="KW-1185">Reference proteome</keyword>
<protein>
    <submittedName>
        <fullName evidence="2">Uncharacterized protein</fullName>
    </submittedName>
</protein>
<name>A0A2T4U484_9BACI</name>
<organism evidence="2 3">
    <name type="scientific">Alkalicoccus saliphilus</name>
    <dbReference type="NCBI Taxonomy" id="200989"/>
    <lineage>
        <taxon>Bacteria</taxon>
        <taxon>Bacillati</taxon>
        <taxon>Bacillota</taxon>
        <taxon>Bacilli</taxon>
        <taxon>Bacillales</taxon>
        <taxon>Bacillaceae</taxon>
        <taxon>Alkalicoccus</taxon>
    </lineage>
</organism>
<proteinExistence type="predicted"/>
<dbReference type="EMBL" id="PZJJ01000022">
    <property type="protein sequence ID" value="PTL38212.1"/>
    <property type="molecule type" value="Genomic_DNA"/>
</dbReference>
<sequence>MKKTKMGLLIPIFLLAACQEDAPEQKWEESTEAEEIEEVRQPAEEDWESGEFMDKTFDYEAAFAQNDYAGKTDGDELYQFEEGEEDTTILLTAPHTTAYIRDSDQETQPAAIYTGALIQLLQDYTGAHILYTVKKDADPSFYAGSPFKQEMERIVEDHEIDVVIDLLGAGASHNFAIDIGTDDGTYIEDTYPADLNAFAEQENLGPVVLNNTFSASSEQTIAAFSHRELGLASMQLQIQSSFRNPRENEEAFYDMTVVLSEFIHHLDRTYGQQ</sequence>
<evidence type="ECO:0000313" key="3">
    <source>
        <dbReference type="Proteomes" id="UP000240509"/>
    </source>
</evidence>
<dbReference type="Proteomes" id="UP000240509">
    <property type="component" value="Unassembled WGS sequence"/>
</dbReference>
<accession>A0A2T4U484</accession>
<feature type="region of interest" description="Disordered" evidence="1">
    <location>
        <begin position="23"/>
        <end position="48"/>
    </location>
</feature>
<dbReference type="RefSeq" id="WP_107585560.1">
    <property type="nucleotide sequence ID" value="NZ_PZJJ01000022.1"/>
</dbReference>
<dbReference type="PROSITE" id="PS51257">
    <property type="entry name" value="PROKAR_LIPOPROTEIN"/>
    <property type="match status" value="1"/>
</dbReference>
<dbReference type="OrthoDB" id="2962133at2"/>
<evidence type="ECO:0000256" key="1">
    <source>
        <dbReference type="SAM" id="MobiDB-lite"/>
    </source>
</evidence>
<dbReference type="AlphaFoldDB" id="A0A2T4U484"/>